<comment type="caution">
    <text evidence="5">The sequence shown here is derived from an EMBL/GenBank/DDBJ whole genome shotgun (WGS) entry which is preliminary data.</text>
</comment>
<dbReference type="Gene3D" id="1.10.10.10">
    <property type="entry name" value="Winged helix-like DNA-binding domain superfamily/Winged helix DNA-binding domain"/>
    <property type="match status" value="1"/>
</dbReference>
<dbReference type="CDD" id="cd07377">
    <property type="entry name" value="WHTH_GntR"/>
    <property type="match status" value="1"/>
</dbReference>
<feature type="domain" description="HTH gntR-type" evidence="4">
    <location>
        <begin position="12"/>
        <end position="79"/>
    </location>
</feature>
<evidence type="ECO:0000313" key="5">
    <source>
        <dbReference type="EMBL" id="NYE74428.1"/>
    </source>
</evidence>
<dbReference type="InterPro" id="IPR036390">
    <property type="entry name" value="WH_DNA-bd_sf"/>
</dbReference>
<protein>
    <submittedName>
        <fullName evidence="5">DNA-binding GntR family transcriptional regulator</fullName>
    </submittedName>
</protein>
<dbReference type="SUPFAM" id="SSF48008">
    <property type="entry name" value="GntR ligand-binding domain-like"/>
    <property type="match status" value="1"/>
</dbReference>
<dbReference type="InterPro" id="IPR036388">
    <property type="entry name" value="WH-like_DNA-bd_sf"/>
</dbReference>
<keyword evidence="1" id="KW-0805">Transcription regulation</keyword>
<dbReference type="SUPFAM" id="SSF46785">
    <property type="entry name" value="Winged helix' DNA-binding domain"/>
    <property type="match status" value="1"/>
</dbReference>
<dbReference type="SMART" id="SM00895">
    <property type="entry name" value="FCD"/>
    <property type="match status" value="1"/>
</dbReference>
<dbReference type="Gene3D" id="1.20.120.530">
    <property type="entry name" value="GntR ligand-binding domain-like"/>
    <property type="match status" value="1"/>
</dbReference>
<evidence type="ECO:0000259" key="4">
    <source>
        <dbReference type="PROSITE" id="PS50949"/>
    </source>
</evidence>
<evidence type="ECO:0000313" key="6">
    <source>
        <dbReference type="Proteomes" id="UP000569914"/>
    </source>
</evidence>
<dbReference type="SMART" id="SM00345">
    <property type="entry name" value="HTH_GNTR"/>
    <property type="match status" value="1"/>
</dbReference>
<dbReference type="InterPro" id="IPR008920">
    <property type="entry name" value="TF_FadR/GntR_C"/>
</dbReference>
<proteinExistence type="predicted"/>
<keyword evidence="2 5" id="KW-0238">DNA-binding</keyword>
<keyword evidence="3" id="KW-0804">Transcription</keyword>
<dbReference type="GO" id="GO:0003677">
    <property type="term" value="F:DNA binding"/>
    <property type="evidence" value="ECO:0007669"/>
    <property type="project" value="UniProtKB-KW"/>
</dbReference>
<dbReference type="PROSITE" id="PS50949">
    <property type="entry name" value="HTH_GNTR"/>
    <property type="match status" value="1"/>
</dbReference>
<accession>A0A7Y9LF27</accession>
<dbReference type="PANTHER" id="PTHR43537">
    <property type="entry name" value="TRANSCRIPTIONAL REGULATOR, GNTR FAMILY"/>
    <property type="match status" value="1"/>
</dbReference>
<dbReference type="Proteomes" id="UP000569914">
    <property type="component" value="Unassembled WGS sequence"/>
</dbReference>
<name>A0A7Y9LF27_9ACTN</name>
<dbReference type="PANTHER" id="PTHR43537:SF24">
    <property type="entry name" value="GLUCONATE OPERON TRANSCRIPTIONAL REPRESSOR"/>
    <property type="match status" value="1"/>
</dbReference>
<gene>
    <name evidence="5" type="ORF">BKA15_005757</name>
</gene>
<dbReference type="Pfam" id="PF00392">
    <property type="entry name" value="GntR"/>
    <property type="match status" value="1"/>
</dbReference>
<evidence type="ECO:0000256" key="3">
    <source>
        <dbReference type="ARBA" id="ARBA00023163"/>
    </source>
</evidence>
<organism evidence="5 6">
    <name type="scientific">Microlunatus parietis</name>
    <dbReference type="NCBI Taxonomy" id="682979"/>
    <lineage>
        <taxon>Bacteria</taxon>
        <taxon>Bacillati</taxon>
        <taxon>Actinomycetota</taxon>
        <taxon>Actinomycetes</taxon>
        <taxon>Propionibacteriales</taxon>
        <taxon>Propionibacteriaceae</taxon>
        <taxon>Microlunatus</taxon>
    </lineage>
</organism>
<dbReference type="EMBL" id="JACCBU010000001">
    <property type="protein sequence ID" value="NYE74428.1"/>
    <property type="molecule type" value="Genomic_DNA"/>
</dbReference>
<sequence>MATMIDSGAPETSKAQRAYTWLAGKIADGSYPPGYRLVLAALANELEISVAPVREAIRMLEAEGLVRYAKNVGAQVAMPDPAEYVDVMQTLGALEGIATGLALPLITDDDLDHARELNAALQRTLDDFDPPEFTRLNLQFHEALFHRCPNRHLLDLIRRTRTRLAGLRDSTFSFVPGRARRSVAEHEKLITAISAARDDPKGSSAAVEAAVREHRDATLRAFLDHSNGKAAR</sequence>
<evidence type="ECO:0000256" key="2">
    <source>
        <dbReference type="ARBA" id="ARBA00023125"/>
    </source>
</evidence>
<dbReference type="InterPro" id="IPR000524">
    <property type="entry name" value="Tscrpt_reg_HTH_GntR"/>
</dbReference>
<keyword evidence="6" id="KW-1185">Reference proteome</keyword>
<dbReference type="AlphaFoldDB" id="A0A7Y9LF27"/>
<dbReference type="GO" id="GO:0003700">
    <property type="term" value="F:DNA-binding transcription factor activity"/>
    <property type="evidence" value="ECO:0007669"/>
    <property type="project" value="InterPro"/>
</dbReference>
<evidence type="ECO:0000256" key="1">
    <source>
        <dbReference type="ARBA" id="ARBA00023015"/>
    </source>
</evidence>
<dbReference type="Pfam" id="PF07729">
    <property type="entry name" value="FCD"/>
    <property type="match status" value="1"/>
</dbReference>
<reference evidence="5 6" key="1">
    <citation type="submission" date="2020-07" db="EMBL/GenBank/DDBJ databases">
        <title>Sequencing the genomes of 1000 actinobacteria strains.</title>
        <authorList>
            <person name="Klenk H.-P."/>
        </authorList>
    </citation>
    <scope>NUCLEOTIDE SEQUENCE [LARGE SCALE GENOMIC DNA]</scope>
    <source>
        <strain evidence="5 6">DSM 22083</strain>
    </source>
</reference>
<dbReference type="InterPro" id="IPR011711">
    <property type="entry name" value="GntR_C"/>
</dbReference>